<evidence type="ECO:0000313" key="2">
    <source>
        <dbReference type="Proteomes" id="UP000663868"/>
    </source>
</evidence>
<dbReference type="AlphaFoldDB" id="A0A820PJY6"/>
<reference evidence="1" key="1">
    <citation type="submission" date="2021-02" db="EMBL/GenBank/DDBJ databases">
        <authorList>
            <person name="Nowell W R."/>
        </authorList>
    </citation>
    <scope>NUCLEOTIDE SEQUENCE</scope>
</reference>
<comment type="caution">
    <text evidence="1">The sequence shown here is derived from an EMBL/GenBank/DDBJ whole genome shotgun (WGS) entry which is preliminary data.</text>
</comment>
<accession>A0A820PJY6</accession>
<protein>
    <submittedName>
        <fullName evidence="1">Uncharacterized protein</fullName>
    </submittedName>
</protein>
<dbReference type="Proteomes" id="UP000663868">
    <property type="component" value="Unassembled WGS sequence"/>
</dbReference>
<evidence type="ECO:0000313" key="1">
    <source>
        <dbReference type="EMBL" id="CAF4406020.1"/>
    </source>
</evidence>
<organism evidence="1 2">
    <name type="scientific">Adineta steineri</name>
    <dbReference type="NCBI Taxonomy" id="433720"/>
    <lineage>
        <taxon>Eukaryota</taxon>
        <taxon>Metazoa</taxon>
        <taxon>Spiralia</taxon>
        <taxon>Gnathifera</taxon>
        <taxon>Rotifera</taxon>
        <taxon>Eurotatoria</taxon>
        <taxon>Bdelloidea</taxon>
        <taxon>Adinetida</taxon>
        <taxon>Adinetidae</taxon>
        <taxon>Adineta</taxon>
    </lineage>
</organism>
<feature type="non-terminal residue" evidence="1">
    <location>
        <position position="1"/>
    </location>
</feature>
<dbReference type="EMBL" id="CAJOBB010025109">
    <property type="protein sequence ID" value="CAF4406020.1"/>
    <property type="molecule type" value="Genomic_DNA"/>
</dbReference>
<sequence>PCLSIDYSGSFGDIVQQIVLQLNKEKNESNQKYQTLEKLND</sequence>
<gene>
    <name evidence="1" type="ORF">KXQ929_LOCUS51301</name>
</gene>
<name>A0A820PJY6_9BILA</name>
<proteinExistence type="predicted"/>